<sequence>MTRFPSIRFAARTSAAGVLLAAILACGACGKHPATQSESAAAGSDAQTAVLSPDLKRADLMKTVFPNWEDTKKGDKRVVDVEIPDRDEHGKITKTIVASELDVSPREVIRLDDTHAVMLTEGVEVTDTGERVDSYASGAWLGAYFFRRESSGWALERRIDGVDYGGVAGSYGQSSVARLSPSEFGVVLTSGGCWQGYCGSWASVYGVAPGQVRTLAATLRVAADNLGATEDCEAVLKSGAAPAASGSAQPMAAISGATADDENNTQRAESTDMPQCFNVVGHLEILQGKDAPGDLRIAFTGAETIAHGNAVRDVDETAIYRLKDGRYTLAEGRNPVPEF</sequence>
<feature type="chain" id="PRO_5014737388" description="Lipoprotein" evidence="1">
    <location>
        <begin position="22"/>
        <end position="339"/>
    </location>
</feature>
<gene>
    <name evidence="2" type="ORF">C0Z18_01780</name>
</gene>
<reference evidence="2 3" key="1">
    <citation type="submission" date="2018-01" db="EMBL/GenBank/DDBJ databases">
        <title>Whole genome analyses suggest that Burkholderia sensu lato contains two further novel genera in the rhizoxinica-symbiotica group Mycetohabitans gen. nov., and Trinickia gen. nov.: implications for the evolution of diazotrophy and nodulation in the Burkholderiaceae.</title>
        <authorList>
            <person name="Estrada-de los Santos P."/>
            <person name="Palmer M."/>
            <person name="Chavez-Ramirez B."/>
            <person name="Beukes C."/>
            <person name="Steenkamp E.T."/>
            <person name="Hirsch A.M."/>
            <person name="Manyaka P."/>
            <person name="Maluk M."/>
            <person name="Lafos M."/>
            <person name="Crook M."/>
            <person name="Gross E."/>
            <person name="Simon M.F."/>
            <person name="Bueno dos Reis Junior F."/>
            <person name="Poole P.S."/>
            <person name="Venter S.N."/>
            <person name="James E.K."/>
        </authorList>
    </citation>
    <scope>NUCLEOTIDE SEQUENCE [LARGE SCALE GENOMIC DNA]</scope>
    <source>
        <strain evidence="2 3">GIMN1.004</strain>
    </source>
</reference>
<keyword evidence="1" id="KW-0732">Signal</keyword>
<evidence type="ECO:0000256" key="1">
    <source>
        <dbReference type="SAM" id="SignalP"/>
    </source>
</evidence>
<protein>
    <recommendedName>
        <fullName evidence="4">Lipoprotein</fullName>
    </recommendedName>
</protein>
<evidence type="ECO:0000313" key="2">
    <source>
        <dbReference type="EMBL" id="PMS23908.1"/>
    </source>
</evidence>
<dbReference type="EMBL" id="PNYA01000001">
    <property type="protein sequence ID" value="PMS23908.1"/>
    <property type="molecule type" value="Genomic_DNA"/>
</dbReference>
<evidence type="ECO:0008006" key="4">
    <source>
        <dbReference type="Google" id="ProtNLM"/>
    </source>
</evidence>
<evidence type="ECO:0000313" key="3">
    <source>
        <dbReference type="Proteomes" id="UP000235616"/>
    </source>
</evidence>
<accession>A0A2N7W3C5</accession>
<dbReference type="Proteomes" id="UP000235616">
    <property type="component" value="Unassembled WGS sequence"/>
</dbReference>
<organism evidence="2 3">
    <name type="scientific">Trinickia dabaoshanensis</name>
    <dbReference type="NCBI Taxonomy" id="564714"/>
    <lineage>
        <taxon>Bacteria</taxon>
        <taxon>Pseudomonadati</taxon>
        <taxon>Pseudomonadota</taxon>
        <taxon>Betaproteobacteria</taxon>
        <taxon>Burkholderiales</taxon>
        <taxon>Burkholderiaceae</taxon>
        <taxon>Trinickia</taxon>
    </lineage>
</organism>
<proteinExistence type="predicted"/>
<dbReference type="PROSITE" id="PS51257">
    <property type="entry name" value="PROKAR_LIPOPROTEIN"/>
    <property type="match status" value="1"/>
</dbReference>
<dbReference type="AlphaFoldDB" id="A0A2N7W3C5"/>
<comment type="caution">
    <text evidence="2">The sequence shown here is derived from an EMBL/GenBank/DDBJ whole genome shotgun (WGS) entry which is preliminary data.</text>
</comment>
<keyword evidence="3" id="KW-1185">Reference proteome</keyword>
<name>A0A2N7W3C5_9BURK</name>
<feature type="signal peptide" evidence="1">
    <location>
        <begin position="1"/>
        <end position="21"/>
    </location>
</feature>